<keyword evidence="4 9" id="KW-0028">Amino-acid biosynthesis</keyword>
<comment type="subunit">
    <text evidence="3 9">Tetramer of two alpha and two beta chains.</text>
</comment>
<dbReference type="InterPro" id="IPR018204">
    <property type="entry name" value="Trp_synthase_alpha_AS"/>
</dbReference>
<dbReference type="InParanoid" id="A0A423Q256"/>
<accession>A0A423Q256</accession>
<dbReference type="Proteomes" id="UP000285310">
    <property type="component" value="Unassembled WGS sequence"/>
</dbReference>
<dbReference type="InterPro" id="IPR011060">
    <property type="entry name" value="RibuloseP-bd_barrel"/>
</dbReference>
<dbReference type="EMBL" id="AYKG01000001">
    <property type="protein sequence ID" value="ROO32737.1"/>
    <property type="molecule type" value="Genomic_DNA"/>
</dbReference>
<protein>
    <recommendedName>
        <fullName evidence="9">Tryptophan synthase alpha chain</fullName>
        <ecNumber evidence="9">4.2.1.20</ecNumber>
    </recommendedName>
</protein>
<dbReference type="InterPro" id="IPR002028">
    <property type="entry name" value="Trp_synthase_suA"/>
</dbReference>
<dbReference type="FunCoup" id="A0A423Q256">
    <property type="interactions" value="548"/>
</dbReference>
<dbReference type="SUPFAM" id="SSF51366">
    <property type="entry name" value="Ribulose-phoshate binding barrel"/>
    <property type="match status" value="1"/>
</dbReference>
<evidence type="ECO:0000256" key="6">
    <source>
        <dbReference type="ARBA" id="ARBA00023141"/>
    </source>
</evidence>
<comment type="pathway">
    <text evidence="2 9">Amino-acid biosynthesis; L-tryptophan biosynthesis; L-tryptophan from chorismate: step 5/5.</text>
</comment>
<keyword evidence="5 9" id="KW-0822">Tryptophan biosynthesis</keyword>
<dbReference type="AlphaFoldDB" id="A0A423Q256"/>
<keyword evidence="12" id="KW-1185">Reference proteome</keyword>
<dbReference type="GO" id="GO:0005829">
    <property type="term" value="C:cytosol"/>
    <property type="evidence" value="ECO:0007669"/>
    <property type="project" value="TreeGrafter"/>
</dbReference>
<reference evidence="11 12" key="1">
    <citation type="submission" date="2013-10" db="EMBL/GenBank/DDBJ databases">
        <title>Salinisphaera japonica YTM-1 Genome Sequencing.</title>
        <authorList>
            <person name="Lai Q."/>
            <person name="Li C."/>
            <person name="Shao Z."/>
        </authorList>
    </citation>
    <scope>NUCLEOTIDE SEQUENCE [LARGE SCALE GENOMIC DNA]</scope>
    <source>
        <strain evidence="11 12">YTM-1</strain>
    </source>
</reference>
<dbReference type="PROSITE" id="PS00167">
    <property type="entry name" value="TRP_SYNTHASE_ALPHA"/>
    <property type="match status" value="1"/>
</dbReference>
<name>A0A423Q256_9GAMM</name>
<feature type="active site" description="Proton acceptor" evidence="9">
    <location>
        <position position="70"/>
    </location>
</feature>
<gene>
    <name evidence="9 11" type="primary">trpA</name>
    <name evidence="11" type="ORF">SAJA_00375</name>
</gene>
<keyword evidence="7 9" id="KW-0456">Lyase</keyword>
<evidence type="ECO:0000256" key="4">
    <source>
        <dbReference type="ARBA" id="ARBA00022605"/>
    </source>
</evidence>
<evidence type="ECO:0000256" key="7">
    <source>
        <dbReference type="ARBA" id="ARBA00023239"/>
    </source>
</evidence>
<comment type="catalytic activity">
    <reaction evidence="8 9">
        <text>(1S,2R)-1-C-(indol-3-yl)glycerol 3-phosphate + L-serine = D-glyceraldehyde 3-phosphate + L-tryptophan + H2O</text>
        <dbReference type="Rhea" id="RHEA:10532"/>
        <dbReference type="ChEBI" id="CHEBI:15377"/>
        <dbReference type="ChEBI" id="CHEBI:33384"/>
        <dbReference type="ChEBI" id="CHEBI:57912"/>
        <dbReference type="ChEBI" id="CHEBI:58866"/>
        <dbReference type="ChEBI" id="CHEBI:59776"/>
        <dbReference type="EC" id="4.2.1.20"/>
    </reaction>
</comment>
<keyword evidence="6 9" id="KW-0057">Aromatic amino acid biosynthesis</keyword>
<dbReference type="Pfam" id="PF00290">
    <property type="entry name" value="Trp_syntA"/>
    <property type="match status" value="1"/>
</dbReference>
<organism evidence="11 12">
    <name type="scientific">Salinisphaera japonica YTM-1</name>
    <dbReference type="NCBI Taxonomy" id="1209778"/>
    <lineage>
        <taxon>Bacteria</taxon>
        <taxon>Pseudomonadati</taxon>
        <taxon>Pseudomonadota</taxon>
        <taxon>Gammaproteobacteria</taxon>
        <taxon>Salinisphaerales</taxon>
        <taxon>Salinisphaeraceae</taxon>
        <taxon>Salinisphaera</taxon>
    </lineage>
</organism>
<evidence type="ECO:0000256" key="3">
    <source>
        <dbReference type="ARBA" id="ARBA00011270"/>
    </source>
</evidence>
<comment type="function">
    <text evidence="1 9">The alpha subunit is responsible for the aldol cleavage of indoleglycerol phosphate to indole and glyceraldehyde 3-phosphate.</text>
</comment>
<evidence type="ECO:0000256" key="8">
    <source>
        <dbReference type="ARBA" id="ARBA00049047"/>
    </source>
</evidence>
<dbReference type="RefSeq" id="WP_123656668.1">
    <property type="nucleotide sequence ID" value="NZ_AYKG01000001.1"/>
</dbReference>
<evidence type="ECO:0000256" key="1">
    <source>
        <dbReference type="ARBA" id="ARBA00003365"/>
    </source>
</evidence>
<evidence type="ECO:0000256" key="10">
    <source>
        <dbReference type="RuleBase" id="RU003662"/>
    </source>
</evidence>
<dbReference type="InterPro" id="IPR013785">
    <property type="entry name" value="Aldolase_TIM"/>
</dbReference>
<evidence type="ECO:0000313" key="12">
    <source>
        <dbReference type="Proteomes" id="UP000285310"/>
    </source>
</evidence>
<sequence length="293" mass="30697">MSVVEPTEPAVNRLTQRFSDLKAAGRTALIPYLTAGDPQPAATPGFMHALVEAGADVIELGVPFTDPMADGPVIQAACERALAHNTSLRDVLSMVARFREDDATTPVVLMGYYNPIDRMGLDDFAARAAESGVDGVLIVDLTAEEAPEVVPSLTAANLSPVCLIAPTTGEARIKMICENAGGYIYYVSFKGVTGSASLDTDALAGQIAPIRRASKLPVGVGFGVRTPANAADVSDVADGVVVGSVLVGQIAEHLDDEAGARRALSRTLGDMRAAIDVRDDKRKVKQTEKGEHA</sequence>
<dbReference type="PANTHER" id="PTHR43406">
    <property type="entry name" value="TRYPTOPHAN SYNTHASE, ALPHA CHAIN"/>
    <property type="match status" value="1"/>
</dbReference>
<dbReference type="EC" id="4.2.1.20" evidence="9"/>
<dbReference type="PANTHER" id="PTHR43406:SF1">
    <property type="entry name" value="TRYPTOPHAN SYNTHASE ALPHA CHAIN, CHLOROPLASTIC"/>
    <property type="match status" value="1"/>
</dbReference>
<comment type="caution">
    <text evidence="11">The sequence shown here is derived from an EMBL/GenBank/DDBJ whole genome shotgun (WGS) entry which is preliminary data.</text>
</comment>
<dbReference type="HAMAP" id="MF_00131">
    <property type="entry name" value="Trp_synth_alpha"/>
    <property type="match status" value="1"/>
</dbReference>
<evidence type="ECO:0000256" key="9">
    <source>
        <dbReference type="HAMAP-Rule" id="MF_00131"/>
    </source>
</evidence>
<feature type="active site" description="Proton acceptor" evidence="9">
    <location>
        <position position="59"/>
    </location>
</feature>
<dbReference type="NCBIfam" id="TIGR00262">
    <property type="entry name" value="trpA"/>
    <property type="match status" value="1"/>
</dbReference>
<dbReference type="FunFam" id="3.20.20.70:FF:000037">
    <property type="entry name" value="Tryptophan synthase alpha chain"/>
    <property type="match status" value="1"/>
</dbReference>
<evidence type="ECO:0000256" key="2">
    <source>
        <dbReference type="ARBA" id="ARBA00004733"/>
    </source>
</evidence>
<evidence type="ECO:0000313" key="11">
    <source>
        <dbReference type="EMBL" id="ROO32737.1"/>
    </source>
</evidence>
<evidence type="ECO:0000256" key="5">
    <source>
        <dbReference type="ARBA" id="ARBA00022822"/>
    </source>
</evidence>
<dbReference type="OrthoDB" id="9804578at2"/>
<dbReference type="Gene3D" id="3.20.20.70">
    <property type="entry name" value="Aldolase class I"/>
    <property type="match status" value="1"/>
</dbReference>
<comment type="similarity">
    <text evidence="9 10">Belongs to the TrpA family.</text>
</comment>
<dbReference type="GO" id="GO:0004834">
    <property type="term" value="F:tryptophan synthase activity"/>
    <property type="evidence" value="ECO:0007669"/>
    <property type="project" value="UniProtKB-UniRule"/>
</dbReference>
<dbReference type="CDD" id="cd04724">
    <property type="entry name" value="Tryptophan_synthase_alpha"/>
    <property type="match status" value="1"/>
</dbReference>
<proteinExistence type="inferred from homology"/>
<dbReference type="UniPathway" id="UPA00035">
    <property type="reaction ID" value="UER00044"/>
</dbReference>